<evidence type="ECO:0000256" key="11">
    <source>
        <dbReference type="SAM" id="Phobius"/>
    </source>
</evidence>
<keyword evidence="8" id="KW-0325">Glycoprotein</keyword>
<reference evidence="14 15" key="2">
    <citation type="submission" date="2019-01" db="EMBL/GenBank/DDBJ databases">
        <title>The decoding of complex shrimp genome reveals the adaptation for benthos swimmer, frequently molting mechanism and breeding impact on genome.</title>
        <authorList>
            <person name="Sun Y."/>
            <person name="Gao Y."/>
            <person name="Yu Y."/>
        </authorList>
    </citation>
    <scope>NUCLEOTIDE SEQUENCE [LARGE SCALE GENOMIC DNA]</scope>
    <source>
        <tissue evidence="14">Muscle</tissue>
    </source>
</reference>
<dbReference type="OrthoDB" id="6359554at2759"/>
<feature type="disulfide bond" evidence="9">
    <location>
        <begin position="487"/>
        <end position="502"/>
    </location>
</feature>
<evidence type="ECO:0000256" key="6">
    <source>
        <dbReference type="ARBA" id="ARBA00023136"/>
    </source>
</evidence>
<feature type="transmembrane region" description="Helical" evidence="11">
    <location>
        <begin position="716"/>
        <end position="735"/>
    </location>
</feature>
<feature type="compositionally biased region" description="Polar residues" evidence="10">
    <location>
        <begin position="45"/>
        <end position="62"/>
    </location>
</feature>
<evidence type="ECO:0000256" key="4">
    <source>
        <dbReference type="ARBA" id="ARBA00022737"/>
    </source>
</evidence>
<dbReference type="Pfam" id="PF02931">
    <property type="entry name" value="Neur_chan_LBD"/>
    <property type="match status" value="1"/>
</dbReference>
<dbReference type="InterPro" id="IPR006202">
    <property type="entry name" value="Neur_chan_lig-bd"/>
</dbReference>
<dbReference type="InterPro" id="IPR006201">
    <property type="entry name" value="Neur_channel"/>
</dbReference>
<dbReference type="Gene3D" id="2.70.170.10">
    <property type="entry name" value="Neurotransmitter-gated ion-channel ligand-binding domain"/>
    <property type="match status" value="1"/>
</dbReference>
<gene>
    <name evidence="14" type="ORF">C7M84_004350</name>
</gene>
<dbReference type="SMART" id="SM00192">
    <property type="entry name" value="LDLa"/>
    <property type="match status" value="1"/>
</dbReference>
<feature type="chain" id="PRO_5019287407" evidence="12">
    <location>
        <begin position="19"/>
        <end position="823"/>
    </location>
</feature>
<dbReference type="InterPro" id="IPR018000">
    <property type="entry name" value="Neurotransmitter_ion_chnl_CS"/>
</dbReference>
<dbReference type="FunFam" id="4.10.400.10:FF:000034">
    <property type="entry name" value="Low-density lipoprotein receptor-related protein 2"/>
    <property type="match status" value="1"/>
</dbReference>
<feature type="disulfide bond" evidence="9">
    <location>
        <begin position="475"/>
        <end position="493"/>
    </location>
</feature>
<feature type="transmembrane region" description="Helical" evidence="11">
    <location>
        <begin position="774"/>
        <end position="791"/>
    </location>
</feature>
<feature type="region of interest" description="Disordered" evidence="10">
    <location>
        <begin position="45"/>
        <end position="64"/>
    </location>
</feature>
<dbReference type="Gene3D" id="4.10.400.10">
    <property type="entry name" value="Low-density Lipoprotein Receptor"/>
    <property type="match status" value="1"/>
</dbReference>
<name>A0A423TKP5_PENVA</name>
<keyword evidence="6 11" id="KW-0472">Membrane</keyword>
<comment type="caution">
    <text evidence="14">The sequence shown here is derived from an EMBL/GenBank/DDBJ whole genome shotgun (WGS) entry which is preliminary data.</text>
</comment>
<keyword evidence="7 9" id="KW-1015">Disulfide bond</keyword>
<dbReference type="Gene3D" id="1.20.58.390">
    <property type="entry name" value="Neurotransmitter-gated ion-channel transmembrane domain"/>
    <property type="match status" value="1"/>
</dbReference>
<feature type="transmembrane region" description="Helical" evidence="11">
    <location>
        <begin position="803"/>
        <end position="822"/>
    </location>
</feature>
<evidence type="ECO:0000313" key="14">
    <source>
        <dbReference type="EMBL" id="ROT77021.1"/>
    </source>
</evidence>
<keyword evidence="2 11" id="KW-0812">Transmembrane</keyword>
<evidence type="ECO:0000256" key="2">
    <source>
        <dbReference type="ARBA" id="ARBA00022692"/>
    </source>
</evidence>
<dbReference type="InterPro" id="IPR038050">
    <property type="entry name" value="Neuro_actylchol_rec"/>
</dbReference>
<dbReference type="AlphaFoldDB" id="A0A423TKP5"/>
<feature type="transmembrane region" description="Helical" evidence="11">
    <location>
        <begin position="742"/>
        <end position="762"/>
    </location>
</feature>
<dbReference type="PROSITE" id="PS50068">
    <property type="entry name" value="LDLRA_2"/>
    <property type="match status" value="1"/>
</dbReference>
<dbReference type="PRINTS" id="PR00895">
    <property type="entry name" value="PENTAXIN"/>
</dbReference>
<evidence type="ECO:0000313" key="15">
    <source>
        <dbReference type="Proteomes" id="UP000283509"/>
    </source>
</evidence>
<keyword evidence="4" id="KW-0677">Repeat</keyword>
<dbReference type="SUPFAM" id="SSF63712">
    <property type="entry name" value="Nicotinic receptor ligand binding domain-like"/>
    <property type="match status" value="1"/>
</dbReference>
<dbReference type="SMART" id="SM00159">
    <property type="entry name" value="PTX"/>
    <property type="match status" value="1"/>
</dbReference>
<dbReference type="Pfam" id="PF00057">
    <property type="entry name" value="Ldl_recept_a"/>
    <property type="match status" value="1"/>
</dbReference>
<evidence type="ECO:0000256" key="12">
    <source>
        <dbReference type="SAM" id="SignalP"/>
    </source>
</evidence>
<proteinExistence type="predicted"/>
<dbReference type="PROSITE" id="PS00236">
    <property type="entry name" value="NEUROTR_ION_CHANNEL"/>
    <property type="match status" value="1"/>
</dbReference>
<keyword evidence="15" id="KW-1185">Reference proteome</keyword>
<dbReference type="InterPro" id="IPR001759">
    <property type="entry name" value="PTX_dom"/>
</dbReference>
<keyword evidence="5 11" id="KW-1133">Transmembrane helix</keyword>
<evidence type="ECO:0000256" key="8">
    <source>
        <dbReference type="ARBA" id="ARBA00023180"/>
    </source>
</evidence>
<evidence type="ECO:0000256" key="7">
    <source>
        <dbReference type="ARBA" id="ARBA00023157"/>
    </source>
</evidence>
<dbReference type="InterPro" id="IPR036734">
    <property type="entry name" value="Neur_chan_lig-bd_sf"/>
</dbReference>
<evidence type="ECO:0000256" key="5">
    <source>
        <dbReference type="ARBA" id="ARBA00022989"/>
    </source>
</evidence>
<dbReference type="PROSITE" id="PS01209">
    <property type="entry name" value="LDLRA_1"/>
    <property type="match status" value="1"/>
</dbReference>
<evidence type="ECO:0000256" key="9">
    <source>
        <dbReference type="PROSITE-ProRule" id="PRU00124"/>
    </source>
</evidence>
<dbReference type="SUPFAM" id="SSF57424">
    <property type="entry name" value="LDL receptor-like module"/>
    <property type="match status" value="1"/>
</dbReference>
<dbReference type="PANTHER" id="PTHR18945">
    <property type="entry name" value="NEUROTRANSMITTER GATED ION CHANNEL"/>
    <property type="match status" value="1"/>
</dbReference>
<dbReference type="InterPro" id="IPR002172">
    <property type="entry name" value="LDrepeatLR_classA_rpt"/>
</dbReference>
<feature type="domain" description="Pentraxin (PTX)" evidence="13">
    <location>
        <begin position="71"/>
        <end position="270"/>
    </location>
</feature>
<dbReference type="SUPFAM" id="SSF90112">
    <property type="entry name" value="Neurotransmitter-gated ion-channel transmembrane pore"/>
    <property type="match status" value="1"/>
</dbReference>
<protein>
    <submittedName>
        <fullName evidence="14">Putative C-reactive protein-like</fullName>
    </submittedName>
</protein>
<sequence length="823" mass="92749">MSTQRYFIVFLLVGFGSGADSNVVYELRSSSQQLSSVALYPASLGQPNSQDQSESPAASPSVGNAAMPSDNASLGVAMLKIPSDKDAPPEYQDSGLMEEYTICVAFAISFFSDKATLFSYALNDSYNNMLVLAMTPERFYVTYGQVTTEVPVHNLYDLDKWRQACLVGVKGRSHTFYLDGEALKSWPWNQEPALPPGGALVLGQDQDSLLGGYSVAQSFNGKLADVNAWSRAFTSREPEGAFAIRSESPCQETKNKLMFFNAKLPRHEAFHALKIMKITPVLPKDQDEADDLQKLMMKYGTKCDHEAVSSRTVWIDALYDPETMKWQSGDTGDTLRFSLERRQRTYESKTGSLQVSDNTWITDDAENANCFAGLMPQVVQVFQLTGFTEMRSYYREQLAFVLSQSDNEHGFFFKGIRNFSIDYTQNKWQLTHPRTGSPLATYASEKLPIGRLPWTVHDRTQNLSLSICSSAEFMCDDGSCISMARRCDLVSDCADWSDERQCELVDLPPGYINTLPPTQNLQLRLVIHLEVITVDLLEMSLLLNLKMDLFWCDPNVRYRNLRPSLLTNQIHSSGGHYPLWIPDIDVEPLRGFPALYKTLMVSREANGATEGDNTLYEGRENPLRLQVRFQPRIRCNFNLQLFPWDVQTCLFYLTVTNIEHTNVNLSGSSVGTYATHLRLEEYSLTNLTLAEDKAMGSMVVTIALERLSVQYLWDSYLPTFLLLAIGYSTLFLPLAPFNDRGTMSLTSLLVLVALFTDSLASLPGTSYNTHIDTWYIFSMAYLGLIIATHIMSPNRGVLRRSRLFFALAFGVFLFFYIFTIVIY</sequence>
<dbReference type="Gene3D" id="2.60.120.200">
    <property type="match status" value="1"/>
</dbReference>
<feature type="signal peptide" evidence="12">
    <location>
        <begin position="1"/>
        <end position="18"/>
    </location>
</feature>
<evidence type="ECO:0000256" key="1">
    <source>
        <dbReference type="ARBA" id="ARBA00004141"/>
    </source>
</evidence>
<dbReference type="InterPro" id="IPR036055">
    <property type="entry name" value="LDL_receptor-like_sf"/>
</dbReference>
<accession>A0A423TKP5</accession>
<dbReference type="Pfam" id="PF00354">
    <property type="entry name" value="Pentaxin"/>
    <property type="match status" value="1"/>
</dbReference>
<evidence type="ECO:0000256" key="3">
    <source>
        <dbReference type="ARBA" id="ARBA00022729"/>
    </source>
</evidence>
<reference evidence="14 15" key="1">
    <citation type="submission" date="2018-04" db="EMBL/GenBank/DDBJ databases">
        <authorList>
            <person name="Zhang X."/>
            <person name="Yuan J."/>
            <person name="Li F."/>
            <person name="Xiang J."/>
        </authorList>
    </citation>
    <scope>NUCLEOTIDE SEQUENCE [LARGE SCALE GENOMIC DNA]</scope>
    <source>
        <tissue evidence="14">Muscle</tissue>
    </source>
</reference>
<organism evidence="14 15">
    <name type="scientific">Penaeus vannamei</name>
    <name type="common">Whiteleg shrimp</name>
    <name type="synonym">Litopenaeus vannamei</name>
    <dbReference type="NCBI Taxonomy" id="6689"/>
    <lineage>
        <taxon>Eukaryota</taxon>
        <taxon>Metazoa</taxon>
        <taxon>Ecdysozoa</taxon>
        <taxon>Arthropoda</taxon>
        <taxon>Crustacea</taxon>
        <taxon>Multicrustacea</taxon>
        <taxon>Malacostraca</taxon>
        <taxon>Eumalacostraca</taxon>
        <taxon>Eucarida</taxon>
        <taxon>Decapoda</taxon>
        <taxon>Dendrobranchiata</taxon>
        <taxon>Penaeoidea</taxon>
        <taxon>Penaeidae</taxon>
        <taxon>Penaeus</taxon>
    </lineage>
</organism>
<dbReference type="CDD" id="cd00112">
    <property type="entry name" value="LDLa"/>
    <property type="match status" value="1"/>
</dbReference>
<dbReference type="Proteomes" id="UP000283509">
    <property type="component" value="Unassembled WGS sequence"/>
</dbReference>
<dbReference type="InterPro" id="IPR036719">
    <property type="entry name" value="Neuro-gated_channel_TM_sf"/>
</dbReference>
<dbReference type="SUPFAM" id="SSF49899">
    <property type="entry name" value="Concanavalin A-like lectins/glucanases"/>
    <property type="match status" value="1"/>
</dbReference>
<comment type="subcellular location">
    <subcellularLocation>
        <location evidence="1">Membrane</location>
        <topology evidence="1">Multi-pass membrane protein</topology>
    </subcellularLocation>
</comment>
<dbReference type="GO" id="GO:0016020">
    <property type="term" value="C:membrane"/>
    <property type="evidence" value="ECO:0007669"/>
    <property type="project" value="UniProtKB-SubCell"/>
</dbReference>
<feature type="disulfide bond" evidence="9">
    <location>
        <begin position="468"/>
        <end position="480"/>
    </location>
</feature>
<dbReference type="GO" id="GO:0005230">
    <property type="term" value="F:extracellular ligand-gated monoatomic ion channel activity"/>
    <property type="evidence" value="ECO:0007669"/>
    <property type="project" value="InterPro"/>
</dbReference>
<dbReference type="GO" id="GO:0004888">
    <property type="term" value="F:transmembrane signaling receptor activity"/>
    <property type="evidence" value="ECO:0007669"/>
    <property type="project" value="InterPro"/>
</dbReference>
<dbReference type="InterPro" id="IPR023415">
    <property type="entry name" value="LDLR_class-A_CS"/>
</dbReference>
<evidence type="ECO:0000259" key="13">
    <source>
        <dbReference type="SMART" id="SM00159"/>
    </source>
</evidence>
<keyword evidence="3 12" id="KW-0732">Signal</keyword>
<evidence type="ECO:0000256" key="10">
    <source>
        <dbReference type="SAM" id="MobiDB-lite"/>
    </source>
</evidence>
<dbReference type="EMBL" id="QCYY01001576">
    <property type="protein sequence ID" value="ROT77021.1"/>
    <property type="molecule type" value="Genomic_DNA"/>
</dbReference>
<dbReference type="InterPro" id="IPR013320">
    <property type="entry name" value="ConA-like_dom_sf"/>
</dbReference>